<gene>
    <name evidence="2" type="ORF">AK88_02624</name>
</gene>
<feature type="region of interest" description="Disordered" evidence="1">
    <location>
        <begin position="2563"/>
        <end position="2586"/>
    </location>
</feature>
<keyword evidence="3" id="KW-1185">Reference proteome</keyword>
<dbReference type="Proteomes" id="UP000054561">
    <property type="component" value="Unassembled WGS sequence"/>
</dbReference>
<feature type="compositionally biased region" description="Polar residues" evidence="1">
    <location>
        <begin position="1799"/>
        <end position="1817"/>
    </location>
</feature>
<evidence type="ECO:0000313" key="2">
    <source>
        <dbReference type="EMBL" id="KJP87729.1"/>
    </source>
</evidence>
<dbReference type="OMA" id="MISNHYN"/>
<feature type="compositionally biased region" description="Basic and acidic residues" evidence="1">
    <location>
        <begin position="748"/>
        <end position="767"/>
    </location>
</feature>
<feature type="region of interest" description="Disordered" evidence="1">
    <location>
        <begin position="1247"/>
        <end position="1371"/>
    </location>
</feature>
<feature type="compositionally biased region" description="Polar residues" evidence="1">
    <location>
        <begin position="1350"/>
        <end position="1365"/>
    </location>
</feature>
<accession>A0A0D9QL35</accession>
<sequence>MYRGVNVDSRNNELITKKDSLSNLNAKERSSGRIAKSYYDKHDTEHMMQNAGKNYLDHFDAQNGNLNKNYIYSCDNLMDEDSRKTSNLHSKMLEEHLNNYSYHVDPDYIRNNKYASSQERAEGNHLISLSEHRNMILSNEFIKNSYLTKNYEKNKNDGNKNKDEIVHTVSNHYNNLIKTTNKGIENINSNCDAIISKQNYDSLSDVSSIILINQNDNTQNNNDYADYNYNSYFNYRNDHTSAHHYNGNANSDAQHNAGRTGQYNGCSTGNNKRHSNGRNNRSQRNKNGNYDGEKRESFPFAHESSLNENLIHDSCDYDKIGKDEMEIGDNQLNSLSVYNDEDAQNRILQEMDEQAKQDDMHFTSRLQNNESENTNNRIKIYDIFNNLNIKKSNNTNTGILNFLKNQRMNKYTYDSKGIRNEAAENKAIGKELHNSGVTSKAGGIPVDGHAGNGHKARSANTSSHSNTERSHSNYRFNGNMRNIESKDTCNNPAMFKGCAYTDEEAKNRVATPHRILIDQKYIEESEHRPSKMELANKSNISSFETLKHLERDNNGHVTNLYGTAVNEFLNKKDSCSDECSNKTDAERKQQNNPFSVYHYVKRQQAANGTPLPNGKGKGGSNKSSSNNSGSNKKIGSSKMGSNKSASNGSKGNKKCNVNGGSSKSNRSRKTVESNYNPIYRQYVHNHDCGNELPHQGDNDKKKSPISRDTASHRSDNYSIGKKGVQNIYKNGSEVHSGNFKHYSRKSTKKDSLDRERNMDVKRTKQDKDHQYFKKGIETDREFPFNAQMNGNNTYFIHDDNRKNEKIKTNEELSSIYISSYSDSSMHSPMQSFVEPKNRGHQNSCNSKITLTKGIKNKSPKKYNEKRKMDMKEKQENEQFHRCRSNSIVDDVCSIYGDAKQYNFIDGIDENCMHRKDTCRHIFNDHSNFNNANKNSKGVGTDARIFGHSHNYDQAKTSLQQNNCKHECRNAHTEYVKKKKKKKNKKNYEIDRYTESGSIRDGASIRDEDGCNNDYKNSLKGEDSYVRHTHIRSNSPNVKHSYPSNGVEVASKKYPSQHDNALKGLSADKGNKRYGDSDRVNGCDDAYDHLFSNELSHSMNPFRYNMSSNPREVHKGSNEVDGYNNNSNGCDRHGKCNGRVRDKNGNVNNLEKSQIALECNKKCVLKKNEKKKKTEEPFNIKQTIAQDEDIAHGDDIKVFVKCKMKKKSCCIISDYEERVCSMRENVAVSKTHFVADCKKMHQGTENTSKKCTLKKGANQSSSSFNTSSNKNYEKDEDGYDNNAVRRKSTRLKENNMKNTHITPQHSNAASIRSNRDTNTCNIYNSQSRSSNLHSGMSNISSSSDDMDDGENQNVKWKTGKNQNSHFPNRGKNELNFCCDQEENQRCRRERDTFCSVTEIRDSNSDAEADSDVGKQNREVSRVERDSHFTSSRAPPKKSQSNLAKCKKDKRQDLSTGEDNTDSDNLKEKRNRNRRYPYTGCSNNPTNENSTLIYNQNGNQSAQHNKHRSVKNGGSPDEDEHICANVLHDNEHFCNNANDVTMRAENMCTTYTNINGAHINDPRMKYADISISNYKTHSSKYTMDSIDKPASVVSLNKRIDIQLMTQSEENFGDSTQDKCPMMACEHMAGVNTNHKDSQVKNVASANKAKDNAANMISRNVLTHQRAHGQHGDYKNLIMTGDVASFAENIPPMEEKRMEKQLPGDSIKQKAFLFYQNDDKLDDFFTHSNKGDMFPNAKRMQSSTMLNMDLRSGHNPHNEHKMKEVPTEHNPFKRTEYIDHSKTTENYHNRSSNMYEKEAGSFSKNSVSNQWNRKPGTSSTVHRRKKDDEGVNVSLNTNASVNINYNHEDSHTYQSKNAYMRDEQTFPGESIQGQNYNNALCKNHSNIDERNDEILHETGMSHLLSSRGQVVDNIYRGDNMYNGQVLGRGAPAQVAKSVQIMYHVYVNNATQEHPQRMGDPYGIIYYPSETHTNGNSYNAHPNFLHKEDEAAQRSIEKNPCSLHSHIKSASMDGGKKFYKMEEKDTMSVNFPTDRGNQNKQYDPCRIKLFDNTQHNNVNGEQPDWFACKTDFEQNASERKGSNNMAGGIGTNECYLSGNHNDERSQRYMHMGGVASCPSMYPSSCGRYTNGVTAKNGDGLLSRHEKDTTIHSIRKNNNGDMNGHMNGDVNDDNNCRSVDKGININVSSALNEAEKKRVHMDSQDVYSELEESVAILNEVLGKNNENWNKPYSATNKLPTLRFTNNLSFDFANILNNYKDKSDNYLNKQYIQDLERIHFLIQEFINSYRCSDNLKSIFQLLQYEIEKEKRENLYFCQNQKCVVLTMPLNDIKKNYDNFGEPNPKEPICEYKMDTCLLENSENDSKGESCTWGRNYLDEDLTKEYNLVKNCSGGYDPDYDDHDYVSNDKSADNCVEKCTTGNCRGLCMKAPSCISGPNSITDVATDTTSVVVHTYSHDGSGKQVRAKRGIGNLPKTEKLGKHCISKKTYSGSLNESILSKMNIFIIRHNNRVYKFKLNSNFPLKGNQMNNKKNGKLFKLLSSFYKSFLNEKCNKRNVLLNEDVPLSYVQNVDPSTDSPSHDQNDNGVATSSHINNDENFYNIIQSSELTNIEDLFISDDEVNLIYMYNNNRNEKVYSLEKLDVLQNQNSTLSTVDDCDNTA</sequence>
<feature type="compositionally biased region" description="Basic and acidic residues" evidence="1">
    <location>
        <begin position="686"/>
        <end position="702"/>
    </location>
</feature>
<protein>
    <submittedName>
        <fullName evidence="2">Uncharacterized protein</fullName>
    </submittedName>
</protein>
<feature type="region of interest" description="Disordered" evidence="1">
    <location>
        <begin position="686"/>
        <end position="767"/>
    </location>
</feature>
<dbReference type="VEuPathDB" id="PlasmoDB:AK88_02624"/>
<feature type="compositionally biased region" description="Polar residues" evidence="1">
    <location>
        <begin position="1427"/>
        <end position="1441"/>
    </location>
</feature>
<organism evidence="2 3">
    <name type="scientific">Plasmodium fragile</name>
    <dbReference type="NCBI Taxonomy" id="5857"/>
    <lineage>
        <taxon>Eukaryota</taxon>
        <taxon>Sar</taxon>
        <taxon>Alveolata</taxon>
        <taxon>Apicomplexa</taxon>
        <taxon>Aconoidasida</taxon>
        <taxon>Haemosporida</taxon>
        <taxon>Plasmodiidae</taxon>
        <taxon>Plasmodium</taxon>
        <taxon>Plasmodium (Plasmodium)</taxon>
    </lineage>
</organism>
<feature type="compositionally biased region" description="Low complexity" evidence="1">
    <location>
        <begin position="620"/>
        <end position="664"/>
    </location>
</feature>
<name>A0A0D9QL35_PLAFR</name>
<dbReference type="GeneID" id="24267938"/>
<feature type="region of interest" description="Disordered" evidence="1">
    <location>
        <begin position="1401"/>
        <end position="1492"/>
    </location>
</feature>
<feature type="compositionally biased region" description="Basic residues" evidence="1">
    <location>
        <begin position="271"/>
        <end position="284"/>
    </location>
</feature>
<dbReference type="OrthoDB" id="378574at2759"/>
<evidence type="ECO:0000313" key="3">
    <source>
        <dbReference type="Proteomes" id="UP000054561"/>
    </source>
</evidence>
<feature type="compositionally biased region" description="Polar residues" evidence="1">
    <location>
        <begin position="1295"/>
        <end position="1327"/>
    </location>
</feature>
<feature type="region of interest" description="Disordered" evidence="1">
    <location>
        <begin position="1497"/>
        <end position="1516"/>
    </location>
</feature>
<feature type="compositionally biased region" description="Low complexity" evidence="1">
    <location>
        <begin position="1328"/>
        <end position="1342"/>
    </location>
</feature>
<feature type="compositionally biased region" description="Low complexity" evidence="1">
    <location>
        <begin position="1257"/>
        <end position="1269"/>
    </location>
</feature>
<feature type="region of interest" description="Disordered" evidence="1">
    <location>
        <begin position="605"/>
        <end position="672"/>
    </location>
</feature>
<feature type="region of interest" description="Disordered" evidence="1">
    <location>
        <begin position="435"/>
        <end position="478"/>
    </location>
</feature>
<evidence type="ECO:0000256" key="1">
    <source>
        <dbReference type="SAM" id="MobiDB-lite"/>
    </source>
</evidence>
<dbReference type="EMBL" id="KQ001670">
    <property type="protein sequence ID" value="KJP87729.1"/>
    <property type="molecule type" value="Genomic_DNA"/>
</dbReference>
<dbReference type="RefSeq" id="XP_012335672.1">
    <property type="nucleotide sequence ID" value="XM_012480249.1"/>
</dbReference>
<reference evidence="2 3" key="1">
    <citation type="submission" date="2014-03" db="EMBL/GenBank/DDBJ databases">
        <title>The Genome Sequence of Plasmodium fragile nilgiri.</title>
        <authorList>
            <consortium name="The Broad Institute Genomics Platform"/>
            <consortium name="The Broad Institute Genome Sequencing Center for Infectious Disease"/>
            <person name="Neafsey D."/>
            <person name="Duraisingh M."/>
            <person name="Young S.K."/>
            <person name="Zeng Q."/>
            <person name="Gargeya S."/>
            <person name="Abouelleil A."/>
            <person name="Alvarado L."/>
            <person name="Chapman S.B."/>
            <person name="Gainer-Dewar J."/>
            <person name="Goldberg J."/>
            <person name="Griggs A."/>
            <person name="Gujja S."/>
            <person name="Hansen M."/>
            <person name="Howarth C."/>
            <person name="Imamovic A."/>
            <person name="Larimer J."/>
            <person name="Pearson M."/>
            <person name="Poon T.W."/>
            <person name="Priest M."/>
            <person name="Roberts A."/>
            <person name="Saif S."/>
            <person name="Shea T."/>
            <person name="Sykes S."/>
            <person name="Wortman J."/>
            <person name="Nusbaum C."/>
            <person name="Birren B."/>
        </authorList>
    </citation>
    <scope>NUCLEOTIDE SEQUENCE [LARGE SCALE GENOMIC DNA]</scope>
    <source>
        <strain evidence="3">nilgiri</strain>
    </source>
</reference>
<feature type="region of interest" description="Disordered" evidence="1">
    <location>
        <begin position="1793"/>
        <end position="1828"/>
    </location>
</feature>
<feature type="compositionally biased region" description="Basic and acidic residues" evidence="1">
    <location>
        <begin position="1410"/>
        <end position="1426"/>
    </location>
</feature>
<proteinExistence type="predicted"/>
<feature type="compositionally biased region" description="Polar residues" evidence="1">
    <location>
        <begin position="247"/>
        <end position="270"/>
    </location>
</feature>
<feature type="region of interest" description="Disordered" evidence="1">
    <location>
        <begin position="244"/>
        <end position="296"/>
    </location>
</feature>
<feature type="compositionally biased region" description="Polar residues" evidence="1">
    <location>
        <begin position="1478"/>
        <end position="1492"/>
    </location>
</feature>